<protein>
    <submittedName>
        <fullName evidence="1">Uncharacterized protein</fullName>
    </submittedName>
</protein>
<gene>
    <name evidence="1" type="ORF">PPL_08385</name>
</gene>
<dbReference type="RefSeq" id="XP_020431041.1">
    <property type="nucleotide sequence ID" value="XM_020579202.1"/>
</dbReference>
<keyword evidence="2" id="KW-1185">Reference proteome</keyword>
<accession>D3BI17</accession>
<sequence>MRYTVILTPSSDINNVSTVCGEAEFLQLSEQPKVDQYIFESGSMVNWKGDWLDTDVEVAKIEVQAEDDRERRLFQYGKTFVTYNEEENKFTIKYIYP</sequence>
<dbReference type="AlphaFoldDB" id="D3BI17"/>
<dbReference type="InParanoid" id="D3BI17"/>
<evidence type="ECO:0000313" key="1">
    <source>
        <dbReference type="EMBL" id="EFA78917.1"/>
    </source>
</evidence>
<dbReference type="GeneID" id="31363865"/>
<name>D3BI17_HETP5</name>
<proteinExistence type="predicted"/>
<comment type="caution">
    <text evidence="1">The sequence shown here is derived from an EMBL/GenBank/DDBJ whole genome shotgun (WGS) entry which is preliminary data.</text>
</comment>
<evidence type="ECO:0000313" key="2">
    <source>
        <dbReference type="Proteomes" id="UP000001396"/>
    </source>
</evidence>
<dbReference type="Proteomes" id="UP000001396">
    <property type="component" value="Unassembled WGS sequence"/>
</dbReference>
<reference evidence="1 2" key="1">
    <citation type="journal article" date="2011" name="Genome Res.">
        <title>Phylogeny-wide analysis of social amoeba genomes highlights ancient origins for complex intercellular communication.</title>
        <authorList>
            <person name="Heidel A.J."/>
            <person name="Lawal H.M."/>
            <person name="Felder M."/>
            <person name="Schilde C."/>
            <person name="Helps N.R."/>
            <person name="Tunggal B."/>
            <person name="Rivero F."/>
            <person name="John U."/>
            <person name="Schleicher M."/>
            <person name="Eichinger L."/>
            <person name="Platzer M."/>
            <person name="Noegel A.A."/>
            <person name="Schaap P."/>
            <person name="Gloeckner G."/>
        </authorList>
    </citation>
    <scope>NUCLEOTIDE SEQUENCE [LARGE SCALE GENOMIC DNA]</scope>
    <source>
        <strain evidence="2">ATCC 26659 / Pp 5 / PN500</strain>
    </source>
</reference>
<dbReference type="EMBL" id="ADBJ01000037">
    <property type="protein sequence ID" value="EFA78917.1"/>
    <property type="molecule type" value="Genomic_DNA"/>
</dbReference>
<organism evidence="1 2">
    <name type="scientific">Heterostelium pallidum (strain ATCC 26659 / Pp 5 / PN500)</name>
    <name type="common">Cellular slime mold</name>
    <name type="synonym">Polysphondylium pallidum</name>
    <dbReference type="NCBI Taxonomy" id="670386"/>
    <lineage>
        <taxon>Eukaryota</taxon>
        <taxon>Amoebozoa</taxon>
        <taxon>Evosea</taxon>
        <taxon>Eumycetozoa</taxon>
        <taxon>Dictyostelia</taxon>
        <taxon>Acytosteliales</taxon>
        <taxon>Acytosteliaceae</taxon>
        <taxon>Heterostelium</taxon>
    </lineage>
</organism>